<dbReference type="Pfam" id="PF02563">
    <property type="entry name" value="Poly_export"/>
    <property type="match status" value="1"/>
</dbReference>
<protein>
    <submittedName>
        <fullName evidence="6">Uncharacterized protein</fullName>
    </submittedName>
</protein>
<keyword evidence="2" id="KW-0175">Coiled coil</keyword>
<evidence type="ECO:0000259" key="4">
    <source>
        <dbReference type="Pfam" id="PF02563"/>
    </source>
</evidence>
<feature type="domain" description="Polysaccharide export protein N-terminal" evidence="4">
    <location>
        <begin position="117"/>
        <end position="184"/>
    </location>
</feature>
<feature type="domain" description="Soluble ligand binding" evidence="5">
    <location>
        <begin position="493"/>
        <end position="540"/>
    </location>
</feature>
<dbReference type="EMBL" id="LIAV01000114">
    <property type="protein sequence ID" value="KRO40436.1"/>
    <property type="molecule type" value="Genomic_DNA"/>
</dbReference>
<gene>
    <name evidence="6" type="ORF">ABR63_00210</name>
</gene>
<name>A0A0R2PR23_9GAMM</name>
<dbReference type="Pfam" id="PF10531">
    <property type="entry name" value="SLBB"/>
    <property type="match status" value="3"/>
</dbReference>
<reference evidence="7" key="1">
    <citation type="submission" date="2015-10" db="EMBL/GenBank/DDBJ databases">
        <title>Metagenome-Assembled Genomes uncover a global brackish microbiome.</title>
        <authorList>
            <person name="Hugerth L.W."/>
            <person name="Larsson J."/>
            <person name="Alneberg J."/>
            <person name="Lindh M.V."/>
            <person name="Legrand C."/>
            <person name="Pinhassi J."/>
            <person name="Andersson A."/>
        </authorList>
    </citation>
    <scope>NUCLEOTIDE SEQUENCE [LARGE SCALE GENOMIC DNA]</scope>
</reference>
<dbReference type="GO" id="GO:0015159">
    <property type="term" value="F:polysaccharide transmembrane transporter activity"/>
    <property type="evidence" value="ECO:0007669"/>
    <property type="project" value="InterPro"/>
</dbReference>
<keyword evidence="1 3" id="KW-0732">Signal</keyword>
<dbReference type="PANTHER" id="PTHR33619">
    <property type="entry name" value="POLYSACCHARIDE EXPORT PROTEIN GFCE-RELATED"/>
    <property type="match status" value="1"/>
</dbReference>
<dbReference type="InterPro" id="IPR019554">
    <property type="entry name" value="Soluble_ligand-bd"/>
</dbReference>
<dbReference type="InterPro" id="IPR003715">
    <property type="entry name" value="Poly_export_N"/>
</dbReference>
<dbReference type="Gene3D" id="3.30.1950.10">
    <property type="entry name" value="wza like domain"/>
    <property type="match status" value="1"/>
</dbReference>
<accession>A0A0R2PR23</accession>
<dbReference type="InterPro" id="IPR049712">
    <property type="entry name" value="Poly_export"/>
</dbReference>
<evidence type="ECO:0000313" key="6">
    <source>
        <dbReference type="EMBL" id="KRO40436.1"/>
    </source>
</evidence>
<organism evidence="6 7">
    <name type="scientific">SAR86 cluster bacterium BACL1 MAG-120920-bin57</name>
    <dbReference type="NCBI Taxonomy" id="1655571"/>
    <lineage>
        <taxon>Bacteria</taxon>
        <taxon>Pseudomonadati</taxon>
        <taxon>Pseudomonadota</taxon>
        <taxon>Gammaproteobacteria</taxon>
        <taxon>SAR86 cluster</taxon>
    </lineage>
</organism>
<evidence type="ECO:0000256" key="3">
    <source>
        <dbReference type="SAM" id="SignalP"/>
    </source>
</evidence>
<evidence type="ECO:0000256" key="1">
    <source>
        <dbReference type="ARBA" id="ARBA00022729"/>
    </source>
</evidence>
<feature type="signal peptide" evidence="3">
    <location>
        <begin position="1"/>
        <end position="19"/>
    </location>
</feature>
<comment type="caution">
    <text evidence="6">The sequence shown here is derived from an EMBL/GenBank/DDBJ whole genome shotgun (WGS) entry which is preliminary data.</text>
</comment>
<proteinExistence type="predicted"/>
<evidence type="ECO:0000259" key="5">
    <source>
        <dbReference type="Pfam" id="PF10531"/>
    </source>
</evidence>
<dbReference type="Proteomes" id="UP000050874">
    <property type="component" value="Unassembled WGS sequence"/>
</dbReference>
<dbReference type="SUPFAM" id="SSF142984">
    <property type="entry name" value="Nqo1 middle domain-like"/>
    <property type="match status" value="1"/>
</dbReference>
<dbReference type="Gene3D" id="3.10.560.10">
    <property type="entry name" value="Outer membrane lipoprotein wza domain like"/>
    <property type="match status" value="3"/>
</dbReference>
<dbReference type="AlphaFoldDB" id="A0A0R2PR23"/>
<feature type="coiled-coil region" evidence="2">
    <location>
        <begin position="62"/>
        <end position="89"/>
    </location>
</feature>
<evidence type="ECO:0000256" key="2">
    <source>
        <dbReference type="SAM" id="Coils"/>
    </source>
</evidence>
<feature type="domain" description="Soluble ligand binding" evidence="5">
    <location>
        <begin position="363"/>
        <end position="402"/>
    </location>
</feature>
<evidence type="ECO:0000313" key="7">
    <source>
        <dbReference type="Proteomes" id="UP000050874"/>
    </source>
</evidence>
<dbReference type="PANTHER" id="PTHR33619:SF3">
    <property type="entry name" value="POLYSACCHARIDE EXPORT PROTEIN GFCE-RELATED"/>
    <property type="match status" value="1"/>
</dbReference>
<feature type="chain" id="PRO_5006421725" evidence="3">
    <location>
        <begin position="20"/>
        <end position="599"/>
    </location>
</feature>
<feature type="domain" description="Soluble ligand binding" evidence="5">
    <location>
        <begin position="205"/>
        <end position="238"/>
    </location>
</feature>
<sequence>MKKLLISFICLYGFVLSNAVTSQELNEAFLKSLPKSIQEDFLNADADETLSDNFNERPETRIRKAEGRIDAIKDEIESLESQLTREDTNDDLIIFGSNFFNSYQSSFAPINQLNFAADYVLDVGDVLNIQSLGTTSVGGTKQKVVVNRDGSINIPKVGQINVAGMPYEEAISSIKEFAKSKYLNMDLYINLEQARDMSILLIGNASNPGIYTLPGGSNILSLLHASGGISEGGSYRSITHKRNNRIIQEIDLYDILINGNLLFKSPLRSGDSVIINPSQRLVAISGGINTPAIYELKDNENLDDLANLAQGFSVSATDEILISSASGNVVKIAPEAMILTKLEHGDSVKIPLFSPITQKILTVTLDGAVKKPGVYSFAEGTTLHEIIAEAGGYTNNAYPYGGSLFRKSVAKIQQETFDKTYSSLINYLASNSNISSVASSTNLQIILAELKAAKFKGRLSAEFSQRMVEKDASLDTILADGDEIVIPLFTSDVFVTGDVLNPGGRRYNSELKPKDYIEQSGGLGRFADSDRVVVIKPNGDAEVIKAKLFFSYSGSTIYPGSIIYAPREIGKLEGIQFTATLAPIVSSLALSLASLNSIK</sequence>